<comment type="caution">
    <text evidence="2">The sequence shown here is derived from an EMBL/GenBank/DDBJ whole genome shotgun (WGS) entry which is preliminary data.</text>
</comment>
<feature type="compositionally biased region" description="Basic and acidic residues" evidence="1">
    <location>
        <begin position="93"/>
        <end position="104"/>
    </location>
</feature>
<evidence type="ECO:0000256" key="1">
    <source>
        <dbReference type="SAM" id="MobiDB-lite"/>
    </source>
</evidence>
<proteinExistence type="predicted"/>
<keyword evidence="3" id="KW-1185">Reference proteome</keyword>
<dbReference type="EMBL" id="JAUKUA010000007">
    <property type="protein sequence ID" value="KAK0705284.1"/>
    <property type="molecule type" value="Genomic_DNA"/>
</dbReference>
<dbReference type="Proteomes" id="UP001172102">
    <property type="component" value="Unassembled WGS sequence"/>
</dbReference>
<dbReference type="AlphaFoldDB" id="A0AA39ZX47"/>
<evidence type="ECO:0000313" key="2">
    <source>
        <dbReference type="EMBL" id="KAK0705284.1"/>
    </source>
</evidence>
<feature type="non-terminal residue" evidence="2">
    <location>
        <position position="261"/>
    </location>
</feature>
<accession>A0AA39ZX47</accession>
<feature type="compositionally biased region" description="Polar residues" evidence="1">
    <location>
        <begin position="36"/>
        <end position="48"/>
    </location>
</feature>
<reference evidence="2" key="1">
    <citation type="submission" date="2023-06" db="EMBL/GenBank/DDBJ databases">
        <title>Genome-scale phylogeny and comparative genomics of the fungal order Sordariales.</title>
        <authorList>
            <consortium name="Lawrence Berkeley National Laboratory"/>
            <person name="Hensen N."/>
            <person name="Bonometti L."/>
            <person name="Westerberg I."/>
            <person name="Brannstrom I.O."/>
            <person name="Guillou S."/>
            <person name="Cros-Aarteil S."/>
            <person name="Calhoun S."/>
            <person name="Haridas S."/>
            <person name="Kuo A."/>
            <person name="Mondo S."/>
            <person name="Pangilinan J."/>
            <person name="Riley R."/>
            <person name="Labutti K."/>
            <person name="Andreopoulos B."/>
            <person name="Lipzen A."/>
            <person name="Chen C."/>
            <person name="Yanf M."/>
            <person name="Daum C."/>
            <person name="Ng V."/>
            <person name="Clum A."/>
            <person name="Steindorff A."/>
            <person name="Ohm R."/>
            <person name="Martin F."/>
            <person name="Silar P."/>
            <person name="Natvig D."/>
            <person name="Lalanne C."/>
            <person name="Gautier V."/>
            <person name="Ament-Velasquez S.L."/>
            <person name="Kruys A."/>
            <person name="Hutchinson M.I."/>
            <person name="Powell A.J."/>
            <person name="Barry K."/>
            <person name="Miller A.N."/>
            <person name="Grigoriev I.V."/>
            <person name="Debuchy R."/>
            <person name="Gladieux P."/>
            <person name="Thoren M.H."/>
            <person name="Johannesson H."/>
        </authorList>
    </citation>
    <scope>NUCLEOTIDE SEQUENCE</scope>
    <source>
        <strain evidence="2">SMH4607-1</strain>
    </source>
</reference>
<evidence type="ECO:0000313" key="3">
    <source>
        <dbReference type="Proteomes" id="UP001172102"/>
    </source>
</evidence>
<gene>
    <name evidence="2" type="ORF">B0H67DRAFT_522950</name>
</gene>
<protein>
    <submittedName>
        <fullName evidence="2">Uncharacterized protein</fullName>
    </submittedName>
</protein>
<feature type="region of interest" description="Disordered" evidence="1">
    <location>
        <begin position="28"/>
        <end position="107"/>
    </location>
</feature>
<sequence>MTSTSSIPRFLLPQSGQIWRGVTDTAIKTASRPAASRTSLRFASTKNSPAAKPTASDPRVLEKPERFNPPSHGAGLPRKGAPSRHYGGELSEADLKSQARKDYPGLEPAKGSLAQRILYSQWIHMTITLGTLGALAIFTATENFKRKSPFADMLPAAGDFLRHPIEASRTLLEVIKLDELHTSAQVAARRQRHVDDVAKREVYRKAHGLSQEQGFASMFGLGNKKGEVVEVVPVAGDAGVVSAVVGEVALPEQKQVPESRK</sequence>
<name>A0AA39ZX47_9PEZI</name>
<organism evidence="2 3">
    <name type="scientific">Lasiosphaeris hirsuta</name>
    <dbReference type="NCBI Taxonomy" id="260670"/>
    <lineage>
        <taxon>Eukaryota</taxon>
        <taxon>Fungi</taxon>
        <taxon>Dikarya</taxon>
        <taxon>Ascomycota</taxon>
        <taxon>Pezizomycotina</taxon>
        <taxon>Sordariomycetes</taxon>
        <taxon>Sordariomycetidae</taxon>
        <taxon>Sordariales</taxon>
        <taxon>Lasiosphaeriaceae</taxon>
        <taxon>Lasiosphaeris</taxon>
    </lineage>
</organism>